<name>A0A9X7XUV2_LACJH</name>
<dbReference type="RefSeq" id="WP_163588818.1">
    <property type="nucleotide sequence ID" value="NZ_CP040855.1"/>
</dbReference>
<proteinExistence type="predicted"/>
<dbReference type="EMBL" id="CP040855">
    <property type="protein sequence ID" value="QIA88487.1"/>
    <property type="molecule type" value="Genomic_DNA"/>
</dbReference>
<evidence type="ECO:0000313" key="1">
    <source>
        <dbReference type="EMBL" id="QIA88453.1"/>
    </source>
</evidence>
<dbReference type="Proteomes" id="UP000464749">
    <property type="component" value="Plasmid unnamed1"/>
</dbReference>
<reference evidence="2 3" key="1">
    <citation type="submission" date="2019-06" db="EMBL/GenBank/DDBJ databases">
        <title>Whole genome sequencing of Lactobacillus johnsonii strain G2A.</title>
        <authorList>
            <person name="Conlan S."/>
            <person name="Thomas P.J."/>
            <person name="Mullikin J."/>
            <person name="Singer J."/>
            <person name="Weaver C."/>
            <person name="Segre J.A."/>
        </authorList>
    </citation>
    <scope>NUCLEOTIDE SEQUENCE [LARGE SCALE GENOMIC DNA]</scope>
    <source>
        <strain evidence="2 3">G2A</strain>
        <plasmid evidence="2 3">unnamed1</plasmid>
    </source>
</reference>
<evidence type="ECO:0000313" key="2">
    <source>
        <dbReference type="EMBL" id="QIA88487.1"/>
    </source>
</evidence>
<sequence>MMKGVIFTSRNKDNENITNFKQRSMSFLTNKSVEELSLKFAAFVNEGVLNELSRFYININERNNEKAIKDLQHYLLDHPDFLATKIEAKVTSFAMRPENAITHKWLFDYDSKTGIENFVQDLVSEGFNKKDIEVYKTVNNYSIVIPHGFDTRNILAKYGDYVELKRDGLLCVHWAKK</sequence>
<dbReference type="AlphaFoldDB" id="A0A9X7XUV2"/>
<keyword evidence="2" id="KW-0614">Plasmid</keyword>
<protein>
    <submittedName>
        <fullName evidence="2">Uncharacterized protein</fullName>
    </submittedName>
</protein>
<geneLocation type="plasmid" evidence="2 3">
    <name>unnamed1</name>
</geneLocation>
<evidence type="ECO:0000313" key="3">
    <source>
        <dbReference type="Proteomes" id="UP000464749"/>
    </source>
</evidence>
<accession>A0A9X7XUV2</accession>
<gene>
    <name evidence="1" type="ORF">FEE39_09385</name>
    <name evidence="2" type="ORF">FEE39_09565</name>
</gene>
<dbReference type="EMBL" id="CP040855">
    <property type="protein sequence ID" value="QIA88453.1"/>
    <property type="molecule type" value="Genomic_DNA"/>
</dbReference>
<organism evidence="2 3">
    <name type="scientific">Lactobacillus johnsonii</name>
    <dbReference type="NCBI Taxonomy" id="33959"/>
    <lineage>
        <taxon>Bacteria</taxon>
        <taxon>Bacillati</taxon>
        <taxon>Bacillota</taxon>
        <taxon>Bacilli</taxon>
        <taxon>Lactobacillales</taxon>
        <taxon>Lactobacillaceae</taxon>
        <taxon>Lactobacillus</taxon>
    </lineage>
</organism>